<evidence type="ECO:0000256" key="1">
    <source>
        <dbReference type="SAM" id="MobiDB-lite"/>
    </source>
</evidence>
<organism evidence="2 3">
    <name type="scientific">Zea mays</name>
    <name type="common">Maize</name>
    <dbReference type="NCBI Taxonomy" id="4577"/>
    <lineage>
        <taxon>Eukaryota</taxon>
        <taxon>Viridiplantae</taxon>
        <taxon>Streptophyta</taxon>
        <taxon>Embryophyta</taxon>
        <taxon>Tracheophyta</taxon>
        <taxon>Spermatophyta</taxon>
        <taxon>Magnoliopsida</taxon>
        <taxon>Liliopsida</taxon>
        <taxon>Poales</taxon>
        <taxon>Poaceae</taxon>
        <taxon>PACMAD clade</taxon>
        <taxon>Panicoideae</taxon>
        <taxon>Andropogonodae</taxon>
        <taxon>Andropogoneae</taxon>
        <taxon>Tripsacinae</taxon>
        <taxon>Zea</taxon>
    </lineage>
</organism>
<evidence type="ECO:0000313" key="2">
    <source>
        <dbReference type="EMBL" id="PWZ18796.1"/>
    </source>
</evidence>
<evidence type="ECO:0000313" key="3">
    <source>
        <dbReference type="Proteomes" id="UP000251960"/>
    </source>
</evidence>
<comment type="caution">
    <text evidence="2">The sequence shown here is derived from an EMBL/GenBank/DDBJ whole genome shotgun (WGS) entry which is preliminary data.</text>
</comment>
<feature type="region of interest" description="Disordered" evidence="1">
    <location>
        <begin position="49"/>
        <end position="81"/>
    </location>
</feature>
<dbReference type="Proteomes" id="UP000251960">
    <property type="component" value="Chromosome 6"/>
</dbReference>
<protein>
    <submittedName>
        <fullName evidence="2">Uncharacterized protein</fullName>
    </submittedName>
</protein>
<name>A0A3L6ECP2_MAIZE</name>
<dbReference type="AlphaFoldDB" id="A0A3L6ECP2"/>
<proteinExistence type="predicted"/>
<dbReference type="EMBL" id="NCVQ01000007">
    <property type="protein sequence ID" value="PWZ18796.1"/>
    <property type="molecule type" value="Genomic_DNA"/>
</dbReference>
<accession>A0A3L6ECP2</accession>
<gene>
    <name evidence="2" type="ORF">Zm00014a_029090</name>
</gene>
<reference evidence="2 3" key="1">
    <citation type="journal article" date="2018" name="Nat. Genet.">
        <title>Extensive intraspecific gene order and gene structural variations between Mo17 and other maize genomes.</title>
        <authorList>
            <person name="Sun S."/>
            <person name="Zhou Y."/>
            <person name="Chen J."/>
            <person name="Shi J."/>
            <person name="Zhao H."/>
            <person name="Zhao H."/>
            <person name="Song W."/>
            <person name="Zhang M."/>
            <person name="Cui Y."/>
            <person name="Dong X."/>
            <person name="Liu H."/>
            <person name="Ma X."/>
            <person name="Jiao Y."/>
            <person name="Wang B."/>
            <person name="Wei X."/>
            <person name="Stein J.C."/>
            <person name="Glaubitz J.C."/>
            <person name="Lu F."/>
            <person name="Yu G."/>
            <person name="Liang C."/>
            <person name="Fengler K."/>
            <person name="Li B."/>
            <person name="Rafalski A."/>
            <person name="Schnable P.S."/>
            <person name="Ware D.H."/>
            <person name="Buckler E.S."/>
            <person name="Lai J."/>
        </authorList>
    </citation>
    <scope>NUCLEOTIDE SEQUENCE [LARGE SCALE GENOMIC DNA]</scope>
    <source>
        <strain evidence="3">cv. Missouri 17</strain>
        <tissue evidence="2">Seedling</tissue>
    </source>
</reference>
<sequence length="81" mass="8944">MGLGVRYGFTQSIPGLNPWWDYIPCNRTRPLDGMIPKTKHSINRVVVRTKNEQADGPALRPDGPRSGRSAPVGRTVRACAE</sequence>